<evidence type="ECO:0000313" key="1">
    <source>
        <dbReference type="EMBL" id="ABJ85109.1"/>
    </source>
</evidence>
<organism evidence="1">
    <name type="scientific">Solibacter usitatus (strain Ellin6076)</name>
    <dbReference type="NCBI Taxonomy" id="234267"/>
    <lineage>
        <taxon>Bacteria</taxon>
        <taxon>Pseudomonadati</taxon>
        <taxon>Acidobacteriota</taxon>
        <taxon>Terriglobia</taxon>
        <taxon>Bryobacterales</taxon>
        <taxon>Solibacteraceae</taxon>
        <taxon>Candidatus Solibacter</taxon>
    </lineage>
</organism>
<dbReference type="STRING" id="234267.Acid_4145"/>
<protein>
    <submittedName>
        <fullName evidence="1">Uncharacterized protein</fullName>
    </submittedName>
</protein>
<name>Q01Z06_SOLUE</name>
<sequence length="171" mass="19818">MPERLRGKWSDPGVPHRGWRCIGVDELDKLTNCQMCESAEIRFAHHMRHPDYPEELVVGCHCAEHMEEDYTAPRERERLLRSAASARARWLTRNWKLSRKGNSFLTTRDGFHVVVWQVDGNTWAGKVTDLDFEQEVVSKRHYASSDEVKLAAFAAIQIFKERRAAGKVRAR</sequence>
<dbReference type="eggNOG" id="ENOG5032FNT">
    <property type="taxonomic scope" value="Bacteria"/>
</dbReference>
<dbReference type="KEGG" id="sus:Acid_4145"/>
<gene>
    <name evidence="1" type="ordered locus">Acid_4145</name>
</gene>
<proteinExistence type="predicted"/>
<dbReference type="EMBL" id="CP000473">
    <property type="protein sequence ID" value="ABJ85109.1"/>
    <property type="molecule type" value="Genomic_DNA"/>
</dbReference>
<dbReference type="InParanoid" id="Q01Z06"/>
<accession>Q01Z06</accession>
<dbReference type="OrthoDB" id="5514485at2"/>
<dbReference type="AlphaFoldDB" id="Q01Z06"/>
<reference evidence="1" key="1">
    <citation type="submission" date="2006-10" db="EMBL/GenBank/DDBJ databases">
        <title>Complete sequence of Solibacter usitatus Ellin6076.</title>
        <authorList>
            <consortium name="US DOE Joint Genome Institute"/>
            <person name="Copeland A."/>
            <person name="Lucas S."/>
            <person name="Lapidus A."/>
            <person name="Barry K."/>
            <person name="Detter J.C."/>
            <person name="Glavina del Rio T."/>
            <person name="Hammon N."/>
            <person name="Israni S."/>
            <person name="Dalin E."/>
            <person name="Tice H."/>
            <person name="Pitluck S."/>
            <person name="Thompson L.S."/>
            <person name="Brettin T."/>
            <person name="Bruce D."/>
            <person name="Han C."/>
            <person name="Tapia R."/>
            <person name="Gilna P."/>
            <person name="Schmutz J."/>
            <person name="Larimer F."/>
            <person name="Land M."/>
            <person name="Hauser L."/>
            <person name="Kyrpides N."/>
            <person name="Mikhailova N."/>
            <person name="Janssen P.H."/>
            <person name="Kuske C.R."/>
            <person name="Richardson P."/>
        </authorList>
    </citation>
    <scope>NUCLEOTIDE SEQUENCE</scope>
    <source>
        <strain evidence="1">Ellin6076</strain>
    </source>
</reference>
<dbReference type="HOGENOM" id="CLU_125386_0_0_0"/>